<sequence>MATTLTTSQTRLSTRPYPHCRFHEPPGLPVGEGTDGYEVIAGSKYTTKLAKLINEFPDLVEVLNGTAANYTVFAPTDKAFEKIPEHGKKRRRS</sequence>
<dbReference type="Gene3D" id="2.30.180.10">
    <property type="entry name" value="FAS1 domain"/>
    <property type="match status" value="1"/>
</dbReference>
<dbReference type="SUPFAM" id="SSF82153">
    <property type="entry name" value="FAS1 domain"/>
    <property type="match status" value="1"/>
</dbReference>
<evidence type="ECO:0000313" key="3">
    <source>
        <dbReference type="EMBL" id="PMD31472.1"/>
    </source>
</evidence>
<dbReference type="STRING" id="1149755.A0A2J6QYY4"/>
<evidence type="ECO:0000259" key="2">
    <source>
        <dbReference type="PROSITE" id="PS50213"/>
    </source>
</evidence>
<evidence type="ECO:0000256" key="1">
    <source>
        <dbReference type="SAM" id="MobiDB-lite"/>
    </source>
</evidence>
<name>A0A2J6QYY4_HYAVF</name>
<protein>
    <recommendedName>
        <fullName evidence="2">FAS1 domain-containing protein</fullName>
    </recommendedName>
</protein>
<dbReference type="Pfam" id="PF02469">
    <property type="entry name" value="Fasciclin"/>
    <property type="match status" value="1"/>
</dbReference>
<keyword evidence="4" id="KW-1185">Reference proteome</keyword>
<evidence type="ECO:0000313" key="4">
    <source>
        <dbReference type="Proteomes" id="UP000235786"/>
    </source>
</evidence>
<dbReference type="PROSITE" id="PS50213">
    <property type="entry name" value="FAS1"/>
    <property type="match status" value="1"/>
</dbReference>
<dbReference type="AlphaFoldDB" id="A0A2J6QYY4"/>
<dbReference type="InterPro" id="IPR000782">
    <property type="entry name" value="FAS1_domain"/>
</dbReference>
<dbReference type="OrthoDB" id="7700931at2759"/>
<feature type="compositionally biased region" description="Low complexity" evidence="1">
    <location>
        <begin position="1"/>
        <end position="15"/>
    </location>
</feature>
<dbReference type="InterPro" id="IPR036378">
    <property type="entry name" value="FAS1_dom_sf"/>
</dbReference>
<accession>A0A2J6QYY4</accession>
<feature type="domain" description="FAS1" evidence="2">
    <location>
        <begin position="33"/>
        <end position="93"/>
    </location>
</feature>
<reference evidence="3 4" key="1">
    <citation type="submission" date="2016-04" db="EMBL/GenBank/DDBJ databases">
        <title>A degradative enzymes factory behind the ericoid mycorrhizal symbiosis.</title>
        <authorList>
            <consortium name="DOE Joint Genome Institute"/>
            <person name="Martino E."/>
            <person name="Morin E."/>
            <person name="Grelet G."/>
            <person name="Kuo A."/>
            <person name="Kohler A."/>
            <person name="Daghino S."/>
            <person name="Barry K."/>
            <person name="Choi C."/>
            <person name="Cichocki N."/>
            <person name="Clum A."/>
            <person name="Copeland A."/>
            <person name="Hainaut M."/>
            <person name="Haridas S."/>
            <person name="Labutti K."/>
            <person name="Lindquist E."/>
            <person name="Lipzen A."/>
            <person name="Khouja H.-R."/>
            <person name="Murat C."/>
            <person name="Ohm R."/>
            <person name="Olson A."/>
            <person name="Spatafora J."/>
            <person name="Veneault-Fourrey C."/>
            <person name="Henrissat B."/>
            <person name="Grigoriev I."/>
            <person name="Martin F."/>
            <person name="Perotto S."/>
        </authorList>
    </citation>
    <scope>NUCLEOTIDE SEQUENCE [LARGE SCALE GENOMIC DNA]</scope>
    <source>
        <strain evidence="3 4">F</strain>
    </source>
</reference>
<feature type="region of interest" description="Disordered" evidence="1">
    <location>
        <begin position="1"/>
        <end position="31"/>
    </location>
</feature>
<organism evidence="3 4">
    <name type="scientific">Hyaloscypha variabilis (strain UAMH 11265 / GT02V1 / F)</name>
    <name type="common">Meliniomyces variabilis</name>
    <dbReference type="NCBI Taxonomy" id="1149755"/>
    <lineage>
        <taxon>Eukaryota</taxon>
        <taxon>Fungi</taxon>
        <taxon>Dikarya</taxon>
        <taxon>Ascomycota</taxon>
        <taxon>Pezizomycotina</taxon>
        <taxon>Leotiomycetes</taxon>
        <taxon>Helotiales</taxon>
        <taxon>Hyaloscyphaceae</taxon>
        <taxon>Hyaloscypha</taxon>
        <taxon>Hyaloscypha variabilis</taxon>
    </lineage>
</organism>
<proteinExistence type="predicted"/>
<dbReference type="Proteomes" id="UP000235786">
    <property type="component" value="Unassembled WGS sequence"/>
</dbReference>
<dbReference type="EMBL" id="KZ613962">
    <property type="protein sequence ID" value="PMD31472.1"/>
    <property type="molecule type" value="Genomic_DNA"/>
</dbReference>
<gene>
    <name evidence="3" type="ORF">L207DRAFT_591432</name>
</gene>